<organism evidence="2 3">
    <name type="scientific">Cotesia glomerata</name>
    <name type="common">Lepidopteran parasitic wasp</name>
    <name type="synonym">Apanteles glomeratus</name>
    <dbReference type="NCBI Taxonomy" id="32391"/>
    <lineage>
        <taxon>Eukaryota</taxon>
        <taxon>Metazoa</taxon>
        <taxon>Ecdysozoa</taxon>
        <taxon>Arthropoda</taxon>
        <taxon>Hexapoda</taxon>
        <taxon>Insecta</taxon>
        <taxon>Pterygota</taxon>
        <taxon>Neoptera</taxon>
        <taxon>Endopterygota</taxon>
        <taxon>Hymenoptera</taxon>
        <taxon>Apocrita</taxon>
        <taxon>Ichneumonoidea</taxon>
        <taxon>Braconidae</taxon>
        <taxon>Microgastrinae</taxon>
        <taxon>Cotesia</taxon>
    </lineage>
</organism>
<evidence type="ECO:0000313" key="2">
    <source>
        <dbReference type="EMBL" id="KAH0567681.1"/>
    </source>
</evidence>
<dbReference type="EMBL" id="JAHXZJ010000001">
    <property type="protein sequence ID" value="KAH0567681.1"/>
    <property type="molecule type" value="Genomic_DNA"/>
</dbReference>
<dbReference type="Proteomes" id="UP000826195">
    <property type="component" value="Unassembled WGS sequence"/>
</dbReference>
<name>A0AAV7J838_COTGL</name>
<accession>A0AAV7J838</accession>
<gene>
    <name evidence="2" type="ORF">KQX54_011692</name>
</gene>
<sequence length="126" mass="14091">MELTTGMNTIIFSGTGTYMNSRKSGQYMRGGGDEQREIKDVKRGLDIAKEKDETAGVTALTPEEETRLVLEESSRVRWPPFPSNHPGETPRRTPCVYSSCPCTRGWKCVGERSPRDPTRGTRRGNP</sequence>
<feature type="region of interest" description="Disordered" evidence="1">
    <location>
        <begin position="18"/>
        <end position="37"/>
    </location>
</feature>
<keyword evidence="3" id="KW-1185">Reference proteome</keyword>
<reference evidence="2 3" key="1">
    <citation type="journal article" date="2021" name="J. Hered.">
        <title>A chromosome-level genome assembly of the parasitoid wasp, Cotesia glomerata (Hymenoptera: Braconidae).</title>
        <authorList>
            <person name="Pinto B.J."/>
            <person name="Weis J.J."/>
            <person name="Gamble T."/>
            <person name="Ode P.J."/>
            <person name="Paul R."/>
            <person name="Zaspel J.M."/>
        </authorList>
    </citation>
    <scope>NUCLEOTIDE SEQUENCE [LARGE SCALE GENOMIC DNA]</scope>
    <source>
        <strain evidence="2">CgM1</strain>
    </source>
</reference>
<dbReference type="AlphaFoldDB" id="A0AAV7J838"/>
<proteinExistence type="predicted"/>
<evidence type="ECO:0000256" key="1">
    <source>
        <dbReference type="SAM" id="MobiDB-lite"/>
    </source>
</evidence>
<protein>
    <submittedName>
        <fullName evidence="2">Uncharacterized protein</fullName>
    </submittedName>
</protein>
<comment type="caution">
    <text evidence="2">The sequence shown here is derived from an EMBL/GenBank/DDBJ whole genome shotgun (WGS) entry which is preliminary data.</text>
</comment>
<evidence type="ECO:0000313" key="3">
    <source>
        <dbReference type="Proteomes" id="UP000826195"/>
    </source>
</evidence>